<dbReference type="RefSeq" id="WP_171778019.1">
    <property type="nucleotide sequence ID" value="NZ_CP045273.1"/>
</dbReference>
<evidence type="ECO:0000313" key="6">
    <source>
        <dbReference type="Proteomes" id="UP000501076"/>
    </source>
</evidence>
<dbReference type="InterPro" id="IPR013320">
    <property type="entry name" value="ConA-like_dom_sf"/>
</dbReference>
<evidence type="ECO:0000256" key="3">
    <source>
        <dbReference type="SAM" id="Phobius"/>
    </source>
</evidence>
<accession>A0A6M6E8W7</accession>
<dbReference type="Gene3D" id="2.60.120.200">
    <property type="match status" value="1"/>
</dbReference>
<dbReference type="InterPro" id="IPR006558">
    <property type="entry name" value="LamG-like"/>
</dbReference>
<dbReference type="SMART" id="SM00560">
    <property type="entry name" value="LamGL"/>
    <property type="match status" value="1"/>
</dbReference>
<feature type="domain" description="LamG-like jellyroll fold" evidence="4">
    <location>
        <begin position="117"/>
        <end position="250"/>
    </location>
</feature>
<organism evidence="5 6">
    <name type="scientific">Priestia megaterium</name>
    <name type="common">Bacillus megaterium</name>
    <dbReference type="NCBI Taxonomy" id="1404"/>
    <lineage>
        <taxon>Bacteria</taxon>
        <taxon>Bacillati</taxon>
        <taxon>Bacillota</taxon>
        <taxon>Bacilli</taxon>
        <taxon>Bacillales</taxon>
        <taxon>Bacillaceae</taxon>
        <taxon>Priestia</taxon>
    </lineage>
</organism>
<dbReference type="Proteomes" id="UP000501076">
    <property type="component" value="Plasmid pFDU301A"/>
</dbReference>
<sequence>MKRYLEISRYLIKSFAKEKAGSAILEIVIILAIFGVSAAVITPIVRTQLAETYDSESKDITFGGEKGDAVLTATPQANSLTAVDTTPSTTNQTTKVFRFDGNTYLQLPKRLTTFGSSDFTLEGWFNITSAPGSDAIFGLNGSQPNDNNLTIGVWGGKYHMNPGPDGNSGLSSSMDAKKDQKVHLAWSVKSDKLSFYENGDLVWTADAPRNSYTKEEGPKLGMEFDTWTPTDFYDGYMYEVRLYTKALTQTEVTNNMNGNTDRTSLVGEYLFNDGSGNVILDHSGSGNDAVIVGNPVWESK</sequence>
<protein>
    <recommendedName>
        <fullName evidence="4">LamG-like jellyroll fold domain-containing protein</fullName>
    </recommendedName>
</protein>
<name>A0A6M6E8W7_PRIMG</name>
<keyword evidence="1" id="KW-0732">Signal</keyword>
<dbReference type="Pfam" id="PF13385">
    <property type="entry name" value="Laminin_G_3"/>
    <property type="match status" value="1"/>
</dbReference>
<dbReference type="AlphaFoldDB" id="A0A6M6E8W7"/>
<evidence type="ECO:0000259" key="4">
    <source>
        <dbReference type="SMART" id="SM00560"/>
    </source>
</evidence>
<keyword evidence="3" id="KW-0812">Transmembrane</keyword>
<evidence type="ECO:0000313" key="5">
    <source>
        <dbReference type="EMBL" id="QJX80035.1"/>
    </source>
</evidence>
<gene>
    <name evidence="5" type="ORF">FDZ14_28435</name>
</gene>
<keyword evidence="3" id="KW-1133">Transmembrane helix</keyword>
<keyword evidence="3" id="KW-0472">Membrane</keyword>
<evidence type="ECO:0000256" key="1">
    <source>
        <dbReference type="ARBA" id="ARBA00022729"/>
    </source>
</evidence>
<geneLocation type="plasmid" evidence="6">
    <name>pfdu301a</name>
</geneLocation>
<evidence type="ECO:0000256" key="2">
    <source>
        <dbReference type="ARBA" id="ARBA00023157"/>
    </source>
</evidence>
<dbReference type="SUPFAM" id="SSF49899">
    <property type="entry name" value="Concanavalin A-like lectins/glucanases"/>
    <property type="match status" value="1"/>
</dbReference>
<reference evidence="5 6" key="1">
    <citation type="submission" date="2019-10" db="EMBL/GenBank/DDBJ databases">
        <title>Complete genome sequences for adaption low water activity.</title>
        <authorList>
            <person name="Zhao L."/>
            <person name="Zhong J."/>
        </authorList>
    </citation>
    <scope>NUCLEOTIDE SEQUENCE [LARGE SCALE GENOMIC DNA]</scope>
    <source>
        <strain evidence="5 6">FDU301</strain>
        <plasmid evidence="6">pfdu301a</plasmid>
    </source>
</reference>
<keyword evidence="5" id="KW-0614">Plasmid</keyword>
<dbReference type="EMBL" id="CP045273">
    <property type="protein sequence ID" value="QJX80035.1"/>
    <property type="molecule type" value="Genomic_DNA"/>
</dbReference>
<keyword evidence="2" id="KW-1015">Disulfide bond</keyword>
<proteinExistence type="predicted"/>
<feature type="transmembrane region" description="Helical" evidence="3">
    <location>
        <begin position="21"/>
        <end position="45"/>
    </location>
</feature>